<keyword evidence="3" id="KW-1185">Reference proteome</keyword>
<comment type="caution">
    <text evidence="2">The sequence shown here is derived from an EMBL/GenBank/DDBJ whole genome shotgun (WGS) entry which is preliminary data.</text>
</comment>
<gene>
    <name evidence="2" type="ORF">HMPREF0183_0082</name>
</gene>
<evidence type="ECO:0000313" key="2">
    <source>
        <dbReference type="EMBL" id="EFG48667.1"/>
    </source>
</evidence>
<protein>
    <submittedName>
        <fullName evidence="2">Uncharacterized protein</fullName>
    </submittedName>
</protein>
<dbReference type="STRING" id="585530.HMPREF0183_0082"/>
<dbReference type="RefSeq" id="WP_005881560.1">
    <property type="nucleotide sequence ID" value="NZ_ADNU01000006.1"/>
</dbReference>
<name>D4YJH2_9MICO</name>
<feature type="compositionally biased region" description="Polar residues" evidence="1">
    <location>
        <begin position="20"/>
        <end position="41"/>
    </location>
</feature>
<reference evidence="2 3" key="1">
    <citation type="submission" date="2010-04" db="EMBL/GenBank/DDBJ databases">
        <authorList>
            <person name="Qin X."/>
            <person name="Bachman B."/>
            <person name="Battles P."/>
            <person name="Bell A."/>
            <person name="Bess C."/>
            <person name="Bickham C."/>
            <person name="Chaboub L."/>
            <person name="Chen D."/>
            <person name="Coyle M."/>
            <person name="Deiros D.R."/>
            <person name="Dinh H."/>
            <person name="Forbes L."/>
            <person name="Fowler G."/>
            <person name="Francisco L."/>
            <person name="Fu Q."/>
            <person name="Gubbala S."/>
            <person name="Hale W."/>
            <person name="Han Y."/>
            <person name="Hemphill L."/>
            <person name="Highlander S.K."/>
            <person name="Hirani K."/>
            <person name="Hogues M."/>
            <person name="Jackson L."/>
            <person name="Jakkamsetti A."/>
            <person name="Javaid M."/>
            <person name="Jiang H."/>
            <person name="Korchina V."/>
            <person name="Kovar C."/>
            <person name="Lara F."/>
            <person name="Lee S."/>
            <person name="Mata R."/>
            <person name="Mathew T."/>
            <person name="Moen C."/>
            <person name="Morales K."/>
            <person name="Munidasa M."/>
            <person name="Nazareth L."/>
            <person name="Ngo R."/>
            <person name="Nguyen L."/>
            <person name="Okwuonu G."/>
            <person name="Ongeri F."/>
            <person name="Patil S."/>
            <person name="Petrosino J."/>
            <person name="Pham C."/>
            <person name="Pham P."/>
            <person name="Pu L.-L."/>
            <person name="Puazo M."/>
            <person name="Raj R."/>
            <person name="Reid J."/>
            <person name="Rouhana J."/>
            <person name="Saada N."/>
            <person name="Shang Y."/>
            <person name="Simmons D."/>
            <person name="Thornton R."/>
            <person name="Warren J."/>
            <person name="Weissenberger G."/>
            <person name="Zhang J."/>
            <person name="Zhang L."/>
            <person name="Zhou C."/>
            <person name="Zhu D."/>
            <person name="Muzny D."/>
            <person name="Worley K."/>
            <person name="Gibbs R."/>
        </authorList>
    </citation>
    <scope>NUCLEOTIDE SEQUENCE [LARGE SCALE GENOMIC DNA]</scope>
    <source>
        <strain evidence="2 3">ATCC 49030</strain>
    </source>
</reference>
<dbReference type="Proteomes" id="UP000005714">
    <property type="component" value="Unassembled WGS sequence"/>
</dbReference>
<sequence>MDQRPYRACGGRSFERHDSVSQNTHGQPETTSAGAFHSTTHNPRRIRTATPATPTELRALRLPWFF</sequence>
<feature type="region of interest" description="Disordered" evidence="1">
    <location>
        <begin position="1"/>
        <end position="52"/>
    </location>
</feature>
<evidence type="ECO:0000313" key="3">
    <source>
        <dbReference type="Proteomes" id="UP000005714"/>
    </source>
</evidence>
<organism evidence="2 3">
    <name type="scientific">Brevibacterium mcbrellneri ATCC 49030</name>
    <dbReference type="NCBI Taxonomy" id="585530"/>
    <lineage>
        <taxon>Bacteria</taxon>
        <taxon>Bacillati</taxon>
        <taxon>Actinomycetota</taxon>
        <taxon>Actinomycetes</taxon>
        <taxon>Micrococcales</taxon>
        <taxon>Brevibacteriaceae</taxon>
        <taxon>Brevibacterium</taxon>
    </lineage>
</organism>
<evidence type="ECO:0000256" key="1">
    <source>
        <dbReference type="SAM" id="MobiDB-lite"/>
    </source>
</evidence>
<dbReference type="EMBL" id="ADNU01000006">
    <property type="protein sequence ID" value="EFG48667.1"/>
    <property type="molecule type" value="Genomic_DNA"/>
</dbReference>
<proteinExistence type="predicted"/>
<dbReference type="AlphaFoldDB" id="D4YJH2"/>
<accession>D4YJH2</accession>